<evidence type="ECO:0000313" key="2">
    <source>
        <dbReference type="EMBL" id="MEK0170019.1"/>
    </source>
</evidence>
<gene>
    <name evidence="2" type="ORF">WMN62_00895</name>
</gene>
<evidence type="ECO:0000313" key="3">
    <source>
        <dbReference type="Proteomes" id="UP001370299"/>
    </source>
</evidence>
<proteinExistence type="predicted"/>
<organism evidence="2 3">
    <name type="scientific">Curtobacterium citreum</name>
    <dbReference type="NCBI Taxonomy" id="2036"/>
    <lineage>
        <taxon>Bacteria</taxon>
        <taxon>Bacillati</taxon>
        <taxon>Actinomycetota</taxon>
        <taxon>Actinomycetes</taxon>
        <taxon>Micrococcales</taxon>
        <taxon>Microbacteriaceae</taxon>
        <taxon>Curtobacterium</taxon>
    </lineage>
</organism>
<feature type="region of interest" description="Disordered" evidence="1">
    <location>
        <begin position="1"/>
        <end position="60"/>
    </location>
</feature>
<feature type="compositionally biased region" description="Basic and acidic residues" evidence="1">
    <location>
        <begin position="1"/>
        <end position="13"/>
    </location>
</feature>
<keyword evidence="3" id="KW-1185">Reference proteome</keyword>
<accession>A0ABU8Y5B0</accession>
<reference evidence="2 3" key="1">
    <citation type="submission" date="2024-03" db="EMBL/GenBank/DDBJ databases">
        <title>Whole genomes of four grape xylem sap localized bacterial endophytes.</title>
        <authorList>
            <person name="Kumar G."/>
            <person name="Savka M.A."/>
        </authorList>
    </citation>
    <scope>NUCLEOTIDE SEQUENCE [LARGE SCALE GENOMIC DNA]</scope>
    <source>
        <strain evidence="2 3">RIT_GXS8</strain>
    </source>
</reference>
<comment type="caution">
    <text evidence="2">The sequence shown here is derived from an EMBL/GenBank/DDBJ whole genome shotgun (WGS) entry which is preliminary data.</text>
</comment>
<evidence type="ECO:0000256" key="1">
    <source>
        <dbReference type="SAM" id="MobiDB-lite"/>
    </source>
</evidence>
<dbReference type="Proteomes" id="UP001370299">
    <property type="component" value="Unassembled WGS sequence"/>
</dbReference>
<dbReference type="EMBL" id="JBBLYY010000004">
    <property type="protein sequence ID" value="MEK0170019.1"/>
    <property type="molecule type" value="Genomic_DNA"/>
</dbReference>
<dbReference type="RefSeq" id="WP_123314305.1">
    <property type="nucleotide sequence ID" value="NZ_JBBKAP010000004.1"/>
</dbReference>
<feature type="compositionally biased region" description="Basic and acidic residues" evidence="1">
    <location>
        <begin position="46"/>
        <end position="60"/>
    </location>
</feature>
<name>A0ABU8Y5B0_9MICO</name>
<protein>
    <submittedName>
        <fullName evidence="2">Uncharacterized protein</fullName>
    </submittedName>
</protein>
<sequence length="60" mass="6236">MTDSSNTHDDDTKAPVNDSEGTEKPGGLGDDNTIPNDPDGLAAGHVGDDSHFNPEEDGEK</sequence>